<dbReference type="EMBL" id="LOWA01000031">
    <property type="protein sequence ID" value="KVE27358.1"/>
    <property type="molecule type" value="Genomic_DNA"/>
</dbReference>
<dbReference type="AlphaFoldDB" id="A0A103E2W1"/>
<evidence type="ECO:0000313" key="3">
    <source>
        <dbReference type="Proteomes" id="UP000062788"/>
    </source>
</evidence>
<reference evidence="2 3" key="1">
    <citation type="submission" date="2015-11" db="EMBL/GenBank/DDBJ databases">
        <title>Expanding the genomic diversity of Burkholderia species for the development of highly accurate diagnostics.</title>
        <authorList>
            <person name="Sahl J."/>
            <person name="Keim P."/>
            <person name="Wagner D."/>
        </authorList>
    </citation>
    <scope>NUCLEOTIDE SEQUENCE [LARGE SCALE GENOMIC DNA]</scope>
    <source>
        <strain evidence="2 3">TSV85</strain>
    </source>
</reference>
<evidence type="ECO:0000313" key="2">
    <source>
        <dbReference type="EMBL" id="KVE27358.1"/>
    </source>
</evidence>
<name>A0A103E2W1_9BURK</name>
<gene>
    <name evidence="2" type="ORF">WS67_12855</name>
</gene>
<sequence length="69" mass="7389">MAGFGPAGGSNRRAASFVAPDRTGPRRACRAYPLAGRLLSISMNRDSPFISHTNHIYFACECCLSQAAD</sequence>
<evidence type="ECO:0000256" key="1">
    <source>
        <dbReference type="SAM" id="MobiDB-lite"/>
    </source>
</evidence>
<proteinExistence type="predicted"/>
<protein>
    <submittedName>
        <fullName evidence="2">Uncharacterized protein</fullName>
    </submittedName>
</protein>
<accession>A0A103E2W1</accession>
<feature type="region of interest" description="Disordered" evidence="1">
    <location>
        <begin position="1"/>
        <end position="25"/>
    </location>
</feature>
<dbReference type="Proteomes" id="UP000062788">
    <property type="component" value="Unassembled WGS sequence"/>
</dbReference>
<organism evidence="2 3">
    <name type="scientific">Burkholderia singularis</name>
    <dbReference type="NCBI Taxonomy" id="1503053"/>
    <lineage>
        <taxon>Bacteria</taxon>
        <taxon>Pseudomonadati</taxon>
        <taxon>Pseudomonadota</taxon>
        <taxon>Betaproteobacteria</taxon>
        <taxon>Burkholderiales</taxon>
        <taxon>Burkholderiaceae</taxon>
        <taxon>Burkholderia</taxon>
        <taxon>pseudomallei group</taxon>
    </lineage>
</organism>
<keyword evidence="3" id="KW-1185">Reference proteome</keyword>
<comment type="caution">
    <text evidence="2">The sequence shown here is derived from an EMBL/GenBank/DDBJ whole genome shotgun (WGS) entry which is preliminary data.</text>
</comment>